<proteinExistence type="predicted"/>
<keyword evidence="1" id="KW-0812">Transmembrane</keyword>
<keyword evidence="1" id="KW-1133">Transmembrane helix</keyword>
<protein>
    <submittedName>
        <fullName evidence="2">Uncharacterized protein</fullName>
    </submittedName>
</protein>
<organism evidence="2 3">
    <name type="scientific">Pajaroellobacter abortibovis</name>
    <dbReference type="NCBI Taxonomy" id="1882918"/>
    <lineage>
        <taxon>Bacteria</taxon>
        <taxon>Pseudomonadati</taxon>
        <taxon>Myxococcota</taxon>
        <taxon>Polyangia</taxon>
        <taxon>Polyangiales</taxon>
        <taxon>Polyangiaceae</taxon>
    </lineage>
</organism>
<accession>A0A1L6MW26</accession>
<name>A0A1L6MW26_9BACT</name>
<reference evidence="2 3" key="1">
    <citation type="submission" date="2016-08" db="EMBL/GenBank/DDBJ databases">
        <title>Identification and validation of antigenic proteins from Pajaroellobacter abortibovis using de-novo genome sequence assembly and reverse vaccinology.</title>
        <authorList>
            <person name="Welly B.T."/>
            <person name="Miller M.R."/>
            <person name="Stott J.L."/>
            <person name="Blanchard M.T."/>
            <person name="Islas-Trejo A.D."/>
            <person name="O'Rourke S.M."/>
            <person name="Young A.E."/>
            <person name="Medrano J.F."/>
            <person name="Van Eenennaam A.L."/>
        </authorList>
    </citation>
    <scope>NUCLEOTIDE SEQUENCE [LARGE SCALE GENOMIC DNA]</scope>
    <source>
        <strain evidence="2 3">BTF92-0548A/99-0131</strain>
    </source>
</reference>
<dbReference type="AlphaFoldDB" id="A0A1L6MW26"/>
<keyword evidence="1" id="KW-0472">Membrane</keyword>
<evidence type="ECO:0000313" key="3">
    <source>
        <dbReference type="Proteomes" id="UP000185544"/>
    </source>
</evidence>
<evidence type="ECO:0000256" key="1">
    <source>
        <dbReference type="SAM" id="Phobius"/>
    </source>
</evidence>
<evidence type="ECO:0000313" key="2">
    <source>
        <dbReference type="EMBL" id="APR99732.1"/>
    </source>
</evidence>
<dbReference type="Proteomes" id="UP000185544">
    <property type="component" value="Chromosome"/>
</dbReference>
<feature type="transmembrane region" description="Helical" evidence="1">
    <location>
        <begin position="32"/>
        <end position="55"/>
    </location>
</feature>
<dbReference type="KEGG" id="pabo:BCY86_02865"/>
<gene>
    <name evidence="2" type="ORF">BCY86_02865</name>
</gene>
<keyword evidence="3" id="KW-1185">Reference proteome</keyword>
<sequence length="80" mass="9398">MDTVKYFPNLVCKGILLSRVEKMLLIVFSEELVYTIRMGFFFFEWVGLILPLWLFRLIFVIIQEMESGELQSKGCQKGKS</sequence>
<dbReference type="EMBL" id="CP016908">
    <property type="protein sequence ID" value="APR99732.1"/>
    <property type="molecule type" value="Genomic_DNA"/>
</dbReference>